<dbReference type="SMART" id="SM00490">
    <property type="entry name" value="HELICc"/>
    <property type="match status" value="1"/>
</dbReference>
<dbReference type="PROSITE" id="PS51194">
    <property type="entry name" value="HELICASE_CTER"/>
    <property type="match status" value="1"/>
</dbReference>
<feature type="short sequence motif" description="Q motif" evidence="6">
    <location>
        <begin position="9"/>
        <end position="37"/>
    </location>
</feature>
<dbReference type="Pfam" id="PF00271">
    <property type="entry name" value="Helicase_C"/>
    <property type="match status" value="1"/>
</dbReference>
<dbReference type="EMBL" id="MHKQ01000001">
    <property type="protein sequence ID" value="OGY94902.1"/>
    <property type="molecule type" value="Genomic_DNA"/>
</dbReference>
<dbReference type="InterPro" id="IPR001650">
    <property type="entry name" value="Helicase_C-like"/>
</dbReference>
<dbReference type="GO" id="GO:0005829">
    <property type="term" value="C:cytosol"/>
    <property type="evidence" value="ECO:0007669"/>
    <property type="project" value="TreeGrafter"/>
</dbReference>
<dbReference type="SUPFAM" id="SSF52540">
    <property type="entry name" value="P-loop containing nucleoside triphosphate hydrolases"/>
    <property type="match status" value="1"/>
</dbReference>
<feature type="region of interest" description="Disordered" evidence="8">
    <location>
        <begin position="388"/>
        <end position="420"/>
    </location>
</feature>
<keyword evidence="3 7" id="KW-0347">Helicase</keyword>
<feature type="domain" description="Helicase C-terminal" evidence="10">
    <location>
        <begin position="236"/>
        <end position="381"/>
    </location>
</feature>
<sequence>MTKTSNENLSFTGLNILPSILSQLQKLGFNKPTPIQQQTIPIAITGQDLMGIAQTGTGKTMAFGIPMIQRLFHNKGTGLVLLPTRELAAQVDQSLKALGGTFGLRTAIIIGGTAIGPQTRALANRPHIIIATPGRLIDHLSKKRSILGNVKILVLDEADRMLDMGFEPDIKKILATIPTGQRQTMLFSATMPERITRLAKNYMRSPLRVEVAPAGTTLASITQEVFIVSQAQKLSLLNELLAEYGQRVLIFSRTKHGAKKITSSINAMGYPAAEIHSNKSLMQRTKALKDFKSGLTRVLVATDIASRGIDVQDIELVINYDLPDNPEDYVHRIGRTGRAGKNGKAISFAAPEQKRDIFTIEKLIRTRLPIRSLPKMDKIIVAPKEAPRKRGFGNRTRPSNNFHSKKRRHQPFKRDWRKNI</sequence>
<reference evidence="12 13" key="1">
    <citation type="journal article" date="2016" name="Nat. Commun.">
        <title>Thousands of microbial genomes shed light on interconnected biogeochemical processes in an aquifer system.</title>
        <authorList>
            <person name="Anantharaman K."/>
            <person name="Brown C.T."/>
            <person name="Hug L.A."/>
            <person name="Sharon I."/>
            <person name="Castelle C.J."/>
            <person name="Probst A.J."/>
            <person name="Thomas B.C."/>
            <person name="Singh A."/>
            <person name="Wilkins M.J."/>
            <person name="Karaoz U."/>
            <person name="Brodie E.L."/>
            <person name="Williams K.H."/>
            <person name="Hubbard S.S."/>
            <person name="Banfield J.F."/>
        </authorList>
    </citation>
    <scope>NUCLEOTIDE SEQUENCE [LARGE SCALE GENOMIC DNA]</scope>
</reference>
<name>A0A1G2C0E5_9BACT</name>
<keyword evidence="1 7" id="KW-0547">Nucleotide-binding</keyword>
<dbReference type="InterPro" id="IPR044742">
    <property type="entry name" value="DEAD/DEAH_RhlB"/>
</dbReference>
<dbReference type="Proteomes" id="UP000177626">
    <property type="component" value="Unassembled WGS sequence"/>
</dbReference>
<evidence type="ECO:0000256" key="4">
    <source>
        <dbReference type="ARBA" id="ARBA00022840"/>
    </source>
</evidence>
<dbReference type="SMART" id="SM00487">
    <property type="entry name" value="DEXDc"/>
    <property type="match status" value="1"/>
</dbReference>
<evidence type="ECO:0000256" key="8">
    <source>
        <dbReference type="SAM" id="MobiDB-lite"/>
    </source>
</evidence>
<evidence type="ECO:0000259" key="9">
    <source>
        <dbReference type="PROSITE" id="PS51192"/>
    </source>
</evidence>
<dbReference type="Gene3D" id="3.40.50.300">
    <property type="entry name" value="P-loop containing nucleotide triphosphate hydrolases"/>
    <property type="match status" value="2"/>
</dbReference>
<protein>
    <recommendedName>
        <fullName evidence="14">DEAD/DEAH box helicase</fullName>
    </recommendedName>
</protein>
<evidence type="ECO:0000256" key="7">
    <source>
        <dbReference type="RuleBase" id="RU000492"/>
    </source>
</evidence>
<dbReference type="PROSITE" id="PS00039">
    <property type="entry name" value="DEAD_ATP_HELICASE"/>
    <property type="match status" value="1"/>
</dbReference>
<dbReference type="InterPro" id="IPR014001">
    <property type="entry name" value="Helicase_ATP-bd"/>
</dbReference>
<evidence type="ECO:0000256" key="1">
    <source>
        <dbReference type="ARBA" id="ARBA00022741"/>
    </source>
</evidence>
<dbReference type="GO" id="GO:0003676">
    <property type="term" value="F:nucleic acid binding"/>
    <property type="evidence" value="ECO:0007669"/>
    <property type="project" value="InterPro"/>
</dbReference>
<dbReference type="GO" id="GO:0016787">
    <property type="term" value="F:hydrolase activity"/>
    <property type="evidence" value="ECO:0007669"/>
    <property type="project" value="UniProtKB-KW"/>
</dbReference>
<dbReference type="PANTHER" id="PTHR47959">
    <property type="entry name" value="ATP-DEPENDENT RNA HELICASE RHLE-RELATED"/>
    <property type="match status" value="1"/>
</dbReference>
<evidence type="ECO:0000256" key="6">
    <source>
        <dbReference type="PROSITE-ProRule" id="PRU00552"/>
    </source>
</evidence>
<dbReference type="InterPro" id="IPR027417">
    <property type="entry name" value="P-loop_NTPase"/>
</dbReference>
<dbReference type="PROSITE" id="PS51192">
    <property type="entry name" value="HELICASE_ATP_BIND_1"/>
    <property type="match status" value="1"/>
</dbReference>
<evidence type="ECO:0008006" key="14">
    <source>
        <dbReference type="Google" id="ProtNLM"/>
    </source>
</evidence>
<dbReference type="CDD" id="cd18787">
    <property type="entry name" value="SF2_C_DEAD"/>
    <property type="match status" value="1"/>
</dbReference>
<evidence type="ECO:0000259" key="10">
    <source>
        <dbReference type="PROSITE" id="PS51194"/>
    </source>
</evidence>
<dbReference type="InterPro" id="IPR014014">
    <property type="entry name" value="RNA_helicase_DEAD_Q_motif"/>
</dbReference>
<evidence type="ECO:0000256" key="2">
    <source>
        <dbReference type="ARBA" id="ARBA00022801"/>
    </source>
</evidence>
<dbReference type="AlphaFoldDB" id="A0A1G2C0E5"/>
<dbReference type="PROSITE" id="PS51195">
    <property type="entry name" value="Q_MOTIF"/>
    <property type="match status" value="1"/>
</dbReference>
<feature type="domain" description="DEAD-box RNA helicase Q" evidence="11">
    <location>
        <begin position="9"/>
        <end position="37"/>
    </location>
</feature>
<comment type="caution">
    <text evidence="12">The sequence shown here is derived from an EMBL/GenBank/DDBJ whole genome shotgun (WGS) entry which is preliminary data.</text>
</comment>
<dbReference type="InterPro" id="IPR000629">
    <property type="entry name" value="RNA-helicase_DEAD-box_CS"/>
</dbReference>
<evidence type="ECO:0000313" key="12">
    <source>
        <dbReference type="EMBL" id="OGY94902.1"/>
    </source>
</evidence>
<dbReference type="Pfam" id="PF00270">
    <property type="entry name" value="DEAD"/>
    <property type="match status" value="1"/>
</dbReference>
<dbReference type="GO" id="GO:0003724">
    <property type="term" value="F:RNA helicase activity"/>
    <property type="evidence" value="ECO:0007669"/>
    <property type="project" value="InterPro"/>
</dbReference>
<evidence type="ECO:0000259" key="11">
    <source>
        <dbReference type="PROSITE" id="PS51195"/>
    </source>
</evidence>
<proteinExistence type="inferred from homology"/>
<feature type="domain" description="Helicase ATP-binding" evidence="9">
    <location>
        <begin position="40"/>
        <end position="209"/>
    </location>
</feature>
<keyword evidence="4 7" id="KW-0067">ATP-binding</keyword>
<evidence type="ECO:0000256" key="3">
    <source>
        <dbReference type="ARBA" id="ARBA00022806"/>
    </source>
</evidence>
<dbReference type="InterPro" id="IPR011545">
    <property type="entry name" value="DEAD/DEAH_box_helicase_dom"/>
</dbReference>
<evidence type="ECO:0000313" key="13">
    <source>
        <dbReference type="Proteomes" id="UP000177626"/>
    </source>
</evidence>
<gene>
    <name evidence="12" type="ORF">A2406_01280</name>
</gene>
<dbReference type="CDD" id="cd00268">
    <property type="entry name" value="DEADc"/>
    <property type="match status" value="1"/>
</dbReference>
<dbReference type="GO" id="GO:0005524">
    <property type="term" value="F:ATP binding"/>
    <property type="evidence" value="ECO:0007669"/>
    <property type="project" value="UniProtKB-KW"/>
</dbReference>
<evidence type="ECO:0000256" key="5">
    <source>
        <dbReference type="ARBA" id="ARBA00038437"/>
    </source>
</evidence>
<dbReference type="InterPro" id="IPR050079">
    <property type="entry name" value="DEAD_box_RNA_helicase"/>
</dbReference>
<organism evidence="12 13">
    <name type="scientific">Candidatus Komeilibacteria bacterium RIFOXYC1_FULL_37_11</name>
    <dbReference type="NCBI Taxonomy" id="1798555"/>
    <lineage>
        <taxon>Bacteria</taxon>
        <taxon>Candidatus Komeiliibacteriota</taxon>
    </lineage>
</organism>
<keyword evidence="2 7" id="KW-0378">Hydrolase</keyword>
<comment type="similarity">
    <text evidence="5 7">Belongs to the DEAD box helicase family.</text>
</comment>
<accession>A0A1G2C0E5</accession>
<dbReference type="PANTHER" id="PTHR47959:SF13">
    <property type="entry name" value="ATP-DEPENDENT RNA HELICASE RHLE"/>
    <property type="match status" value="1"/>
</dbReference>